<keyword evidence="7" id="KW-1185">Reference proteome</keyword>
<feature type="region of interest" description="Disordered" evidence="4">
    <location>
        <begin position="114"/>
        <end position="171"/>
    </location>
</feature>
<feature type="compositionally biased region" description="Polar residues" evidence="4">
    <location>
        <begin position="35"/>
        <end position="58"/>
    </location>
</feature>
<name>A0ABR1KIC0_9PEZI</name>
<evidence type="ECO:0000256" key="1">
    <source>
        <dbReference type="ARBA" id="ARBA00022737"/>
    </source>
</evidence>
<dbReference type="InterPro" id="IPR033133">
    <property type="entry name" value="PUM-HD"/>
</dbReference>
<feature type="repeat" description="Pumilio" evidence="3">
    <location>
        <begin position="543"/>
        <end position="578"/>
    </location>
</feature>
<dbReference type="PROSITE" id="PS50302">
    <property type="entry name" value="PUM"/>
    <property type="match status" value="4"/>
</dbReference>
<evidence type="ECO:0000313" key="6">
    <source>
        <dbReference type="EMBL" id="KAK7514895.1"/>
    </source>
</evidence>
<dbReference type="SUPFAM" id="SSF48371">
    <property type="entry name" value="ARM repeat"/>
    <property type="match status" value="1"/>
</dbReference>
<dbReference type="InterPro" id="IPR011989">
    <property type="entry name" value="ARM-like"/>
</dbReference>
<dbReference type="SMART" id="SM00025">
    <property type="entry name" value="Pumilio"/>
    <property type="match status" value="7"/>
</dbReference>
<feature type="region of interest" description="Disordered" evidence="4">
    <location>
        <begin position="1"/>
        <end position="65"/>
    </location>
</feature>
<dbReference type="PANTHER" id="PTHR12537">
    <property type="entry name" value="RNA BINDING PROTEIN PUMILIO-RELATED"/>
    <property type="match status" value="1"/>
</dbReference>
<dbReference type="EMBL" id="JBBPHU010000008">
    <property type="protein sequence ID" value="KAK7514895.1"/>
    <property type="molecule type" value="Genomic_DNA"/>
</dbReference>
<feature type="domain" description="PUM-HD" evidence="5">
    <location>
        <begin position="445"/>
        <end position="796"/>
    </location>
</feature>
<dbReference type="Proteomes" id="UP001363622">
    <property type="component" value="Unassembled WGS sequence"/>
</dbReference>
<feature type="compositionally biased region" description="Gly residues" evidence="4">
    <location>
        <begin position="817"/>
        <end position="826"/>
    </location>
</feature>
<evidence type="ECO:0000259" key="5">
    <source>
        <dbReference type="PROSITE" id="PS50303"/>
    </source>
</evidence>
<feature type="compositionally biased region" description="Basic and acidic residues" evidence="4">
    <location>
        <begin position="120"/>
        <end position="130"/>
    </location>
</feature>
<feature type="region of interest" description="Disordered" evidence="4">
    <location>
        <begin position="802"/>
        <end position="826"/>
    </location>
</feature>
<dbReference type="Pfam" id="PF00806">
    <property type="entry name" value="PUF"/>
    <property type="match status" value="8"/>
</dbReference>
<reference evidence="6 7" key="1">
    <citation type="submission" date="2024-04" db="EMBL/GenBank/DDBJ databases">
        <title>Phyllosticta paracitricarpa is synonymous to the EU quarantine fungus P. citricarpa based on phylogenomic analyses.</title>
        <authorList>
            <consortium name="Lawrence Berkeley National Laboratory"/>
            <person name="Van Ingen-Buijs V.A."/>
            <person name="Van Westerhoven A.C."/>
            <person name="Haridas S."/>
            <person name="Skiadas P."/>
            <person name="Martin F."/>
            <person name="Groenewald J.Z."/>
            <person name="Crous P.W."/>
            <person name="Seidl M.F."/>
        </authorList>
    </citation>
    <scope>NUCLEOTIDE SEQUENCE [LARGE SCALE GENOMIC DNA]</scope>
    <source>
        <strain evidence="6 7">CBS 123371</strain>
    </source>
</reference>
<dbReference type="InterPro" id="IPR033712">
    <property type="entry name" value="Pumilio_RNA-bd"/>
</dbReference>
<dbReference type="InterPro" id="IPR016024">
    <property type="entry name" value="ARM-type_fold"/>
</dbReference>
<evidence type="ECO:0000256" key="4">
    <source>
        <dbReference type="SAM" id="MobiDB-lite"/>
    </source>
</evidence>
<dbReference type="Gene3D" id="1.25.10.10">
    <property type="entry name" value="Leucine-rich Repeat Variant"/>
    <property type="match status" value="1"/>
</dbReference>
<comment type="function">
    <text evidence="2">RNA-binding nucleolar protein required for pre-rRNA processing. Involved in production of 18S rRNA and assembly of small ribosomal subunit.</text>
</comment>
<feature type="repeat" description="Pumilio" evidence="3">
    <location>
        <begin position="507"/>
        <end position="542"/>
    </location>
</feature>
<feature type="compositionally biased region" description="Polar residues" evidence="4">
    <location>
        <begin position="131"/>
        <end position="149"/>
    </location>
</feature>
<proteinExistence type="predicted"/>
<accession>A0ABR1KIC0</accession>
<evidence type="ECO:0000256" key="2">
    <source>
        <dbReference type="ARBA" id="ARBA00024893"/>
    </source>
</evidence>
<dbReference type="PROSITE" id="PS50303">
    <property type="entry name" value="PUM_HD"/>
    <property type="match status" value="1"/>
</dbReference>
<dbReference type="InterPro" id="IPR001313">
    <property type="entry name" value="Pumilio_RNA-bd_rpt"/>
</dbReference>
<gene>
    <name evidence="6" type="ORF">IWZ03DRAFT_443601</name>
</gene>
<evidence type="ECO:0000313" key="7">
    <source>
        <dbReference type="Proteomes" id="UP001363622"/>
    </source>
</evidence>
<dbReference type="PANTHER" id="PTHR12537:SF48">
    <property type="entry name" value="MEIOTIC COILED-COIL PROTEIN 2"/>
    <property type="match status" value="1"/>
</dbReference>
<keyword evidence="1" id="KW-0677">Repeat</keyword>
<organism evidence="6 7">
    <name type="scientific">Phyllosticta citriasiana</name>
    <dbReference type="NCBI Taxonomy" id="595635"/>
    <lineage>
        <taxon>Eukaryota</taxon>
        <taxon>Fungi</taxon>
        <taxon>Dikarya</taxon>
        <taxon>Ascomycota</taxon>
        <taxon>Pezizomycotina</taxon>
        <taxon>Dothideomycetes</taxon>
        <taxon>Dothideomycetes incertae sedis</taxon>
        <taxon>Botryosphaeriales</taxon>
        <taxon>Phyllostictaceae</taxon>
        <taxon>Phyllosticta</taxon>
    </lineage>
</organism>
<feature type="repeat" description="Pumilio" evidence="3">
    <location>
        <begin position="691"/>
        <end position="726"/>
    </location>
</feature>
<sequence>MAGTTPRKATTSPMAPHSDDMGLGSSPPVLGYGTKRNNQMVTRTDSPGPLNTSKSGNSHKPFKVAGDHNVAEMENLTYRLKQMAKTSSPTAPLSDEANANFAMNTLLAKISEQQNTMAKQSKDVYPEEKSNNGLAASDRSSPDTMSMSTADDKPVLTPMPSEPDPEQVSHLRKELEMANKKIALMDEELAQTKITTHTINQALGPPSEASFDLRSDVGEQNDSKMQYTFNPAARIPAMARHDTWPQNGEAASGANGVIPGAGFNRPRFPTPGIWGNSFKPNVPYPPVSAGANPHGYGIEQWNANVSRQAFSNGFGPTTPAFAPGPQPQRFGPPMIRGSQPEPGFRGVNQPFSDISANPMGRFNPPGRPTSAFGNRSDGWGGYPYNPSVRVRPASQPYGTNMYLYGQPAPFPSQAPIGSRLSPTAAEFNLVSNGASNGWSAASEGSVSTYISPNEPVNYRKLLDRNVNCNWEQIVNKIVQNDDQQASIFLQQKLKMGTGEQKFAIVESIIFQAYPLMVNRFGNFLVQRCFEHGTQEQIIAIAKSITGNVIELSKDAFGCHVIQKAFDAVPESYKAVMVHELLRDIPSTVVHRYACHVWQKLFELHWIDEPPQIMRYVNEALAGMWHQVALGETGSLVVQNIFENCLEEEKRPAIEEVLASIDLIAHGQFGNWCIQHICEHGAGPDRERAVDYILRNAVRFSMDQYASKVVEKCLKIGGSEFLDSYLAVVCEGRPDRPRIPLIDIAGDQFGNYLIQYILANSGPQHRDIVISHVRKHMVSLRGSKYGSRVAMLCCNTATYTRPGPPPGVQMNRHSSYGSGRGGFSAYH</sequence>
<comment type="caution">
    <text evidence="6">The sequence shown here is derived from an EMBL/GenBank/DDBJ whole genome shotgun (WGS) entry which is preliminary data.</text>
</comment>
<feature type="repeat" description="Pumilio" evidence="3">
    <location>
        <begin position="735"/>
        <end position="770"/>
    </location>
</feature>
<protein>
    <submittedName>
        <fullName evidence="6">Pumilio-family RNA binding protein</fullName>
    </submittedName>
</protein>
<dbReference type="CDD" id="cd07920">
    <property type="entry name" value="Pumilio"/>
    <property type="match status" value="1"/>
</dbReference>
<evidence type="ECO:0000256" key="3">
    <source>
        <dbReference type="PROSITE-ProRule" id="PRU00317"/>
    </source>
</evidence>